<evidence type="ECO:0000313" key="2">
    <source>
        <dbReference type="EMBL" id="CZS88717.1"/>
    </source>
</evidence>
<protein>
    <submittedName>
        <fullName evidence="2">Uncharacterized protein</fullName>
    </submittedName>
</protein>
<organism evidence="2 3">
    <name type="scientific">Rhynchosporium agropyri</name>
    <dbReference type="NCBI Taxonomy" id="914238"/>
    <lineage>
        <taxon>Eukaryota</taxon>
        <taxon>Fungi</taxon>
        <taxon>Dikarya</taxon>
        <taxon>Ascomycota</taxon>
        <taxon>Pezizomycotina</taxon>
        <taxon>Leotiomycetes</taxon>
        <taxon>Helotiales</taxon>
        <taxon>Ploettnerulaceae</taxon>
        <taxon>Rhynchosporium</taxon>
    </lineage>
</organism>
<feature type="region of interest" description="Disordered" evidence="1">
    <location>
        <begin position="1"/>
        <end position="23"/>
    </location>
</feature>
<keyword evidence="3" id="KW-1185">Reference proteome</keyword>
<feature type="compositionally biased region" description="Low complexity" evidence="1">
    <location>
        <begin position="1"/>
        <end position="13"/>
    </location>
</feature>
<name>A0A1E1JS94_9HELO</name>
<dbReference type="OrthoDB" id="5357513at2759"/>
<sequence length="79" mass="8605">MSSSSSTNISAFSTPLPPSTNSDIKTQKFVYCTAYIGKKERTAELVYSANKAGFRGFDTGAQPMLYDENGVGERVRKSI</sequence>
<dbReference type="AlphaFoldDB" id="A0A1E1JS94"/>
<proteinExistence type="predicted"/>
<evidence type="ECO:0000313" key="3">
    <source>
        <dbReference type="Proteomes" id="UP000178912"/>
    </source>
</evidence>
<evidence type="ECO:0000256" key="1">
    <source>
        <dbReference type="SAM" id="MobiDB-lite"/>
    </source>
</evidence>
<accession>A0A1E1JS94</accession>
<dbReference type="Proteomes" id="UP000178912">
    <property type="component" value="Unassembled WGS sequence"/>
</dbReference>
<dbReference type="EMBL" id="FJUX01000001">
    <property type="protein sequence ID" value="CZS88717.1"/>
    <property type="molecule type" value="Genomic_DNA"/>
</dbReference>
<reference evidence="3" key="1">
    <citation type="submission" date="2016-03" db="EMBL/GenBank/DDBJ databases">
        <authorList>
            <person name="Guldener U."/>
        </authorList>
    </citation>
    <scope>NUCLEOTIDE SEQUENCE [LARGE SCALE GENOMIC DNA]</scope>
    <source>
        <strain evidence="3">04CH-RAC-A.6.1</strain>
    </source>
</reference>
<gene>
    <name evidence="2" type="ORF">RAG0_00367</name>
</gene>